<proteinExistence type="predicted"/>
<evidence type="ECO:0000313" key="2">
    <source>
        <dbReference type="Proteomes" id="UP001519362"/>
    </source>
</evidence>
<dbReference type="Proteomes" id="UP001519362">
    <property type="component" value="Unassembled WGS sequence"/>
</dbReference>
<dbReference type="RefSeq" id="WP_165137951.1">
    <property type="nucleotide sequence ID" value="NZ_CP049254.1"/>
</dbReference>
<evidence type="ECO:0000313" key="1">
    <source>
        <dbReference type="EMBL" id="MBP2437871.1"/>
    </source>
</evidence>
<accession>A0ABS4ZKQ6</accession>
<comment type="caution">
    <text evidence="1">The sequence shown here is derived from an EMBL/GenBank/DDBJ whole genome shotgun (WGS) entry which is preliminary data.</text>
</comment>
<protein>
    <submittedName>
        <fullName evidence="1">Uncharacterized protein</fullName>
    </submittedName>
</protein>
<dbReference type="EMBL" id="JAGIOL010000002">
    <property type="protein sequence ID" value="MBP2437871.1"/>
    <property type="molecule type" value="Genomic_DNA"/>
</dbReference>
<sequence>MDGKWKITLVASARRHGFERIDALAAISRARLTADPFQASRIPSTPDPAGWIGPAVDGTEVEVFAEVDHRAREIQIFHMMEARPHIIRTIETAQKEQKR</sequence>
<keyword evidence="2" id="KW-1185">Reference proteome</keyword>
<organism evidence="1 2">
    <name type="scientific">Microbacterium amylolyticum</name>
    <dbReference type="NCBI Taxonomy" id="936337"/>
    <lineage>
        <taxon>Bacteria</taxon>
        <taxon>Bacillati</taxon>
        <taxon>Actinomycetota</taxon>
        <taxon>Actinomycetes</taxon>
        <taxon>Micrococcales</taxon>
        <taxon>Microbacteriaceae</taxon>
        <taxon>Microbacterium</taxon>
    </lineage>
</organism>
<reference evidence="1 2" key="1">
    <citation type="submission" date="2021-03" db="EMBL/GenBank/DDBJ databases">
        <title>Sequencing the genomes of 1000 actinobacteria strains.</title>
        <authorList>
            <person name="Klenk H.-P."/>
        </authorList>
    </citation>
    <scope>NUCLEOTIDE SEQUENCE [LARGE SCALE GENOMIC DNA]</scope>
    <source>
        <strain evidence="1 2">DSM 24221</strain>
    </source>
</reference>
<gene>
    <name evidence="1" type="ORF">JOF34_002515</name>
</gene>
<name>A0ABS4ZKQ6_9MICO</name>